<dbReference type="PANTHER" id="PTHR24421">
    <property type="entry name" value="NITRATE/NITRITE SENSOR PROTEIN NARX-RELATED"/>
    <property type="match status" value="1"/>
</dbReference>
<feature type="domain" description="Signal transduction histidine kinase subgroup 3 dimerisation and phosphoacceptor" evidence="11">
    <location>
        <begin position="187"/>
        <end position="253"/>
    </location>
</feature>
<evidence type="ECO:0000313" key="12">
    <source>
        <dbReference type="EMBL" id="AQP46788.1"/>
    </source>
</evidence>
<keyword evidence="10" id="KW-0472">Membrane</keyword>
<evidence type="ECO:0000256" key="1">
    <source>
        <dbReference type="ARBA" id="ARBA00000085"/>
    </source>
</evidence>
<dbReference type="AlphaFoldDB" id="A0A1Q2CKZ6"/>
<dbReference type="GO" id="GO:0005524">
    <property type="term" value="F:ATP binding"/>
    <property type="evidence" value="ECO:0007669"/>
    <property type="project" value="UniProtKB-KW"/>
</dbReference>
<keyword evidence="6" id="KW-0418">Kinase</keyword>
<gene>
    <name evidence="12" type="ORF">BW730_03835</name>
</gene>
<dbReference type="Gene3D" id="1.20.5.1930">
    <property type="match status" value="1"/>
</dbReference>
<dbReference type="STRING" id="1332264.BW730_03835"/>
<dbReference type="EC" id="2.7.13.3" evidence="2"/>
<evidence type="ECO:0000256" key="7">
    <source>
        <dbReference type="ARBA" id="ARBA00022840"/>
    </source>
</evidence>
<keyword evidence="10" id="KW-0812">Transmembrane</keyword>
<dbReference type="Proteomes" id="UP000188145">
    <property type="component" value="Chromosome"/>
</dbReference>
<keyword evidence="4" id="KW-0808">Transferase</keyword>
<evidence type="ECO:0000259" key="11">
    <source>
        <dbReference type="Pfam" id="PF07730"/>
    </source>
</evidence>
<keyword evidence="3" id="KW-0597">Phosphoprotein</keyword>
<accession>A0A1Q2CKZ6</accession>
<keyword evidence="8" id="KW-0902">Two-component regulatory system</keyword>
<evidence type="ECO:0000256" key="2">
    <source>
        <dbReference type="ARBA" id="ARBA00012438"/>
    </source>
</evidence>
<dbReference type="Gene3D" id="3.30.565.10">
    <property type="entry name" value="Histidine kinase-like ATPase, C-terminal domain"/>
    <property type="match status" value="1"/>
</dbReference>
<evidence type="ECO:0000256" key="10">
    <source>
        <dbReference type="SAM" id="Phobius"/>
    </source>
</evidence>
<keyword evidence="5" id="KW-0547">Nucleotide-binding</keyword>
<dbReference type="EMBL" id="CP019606">
    <property type="protein sequence ID" value="AQP46788.1"/>
    <property type="molecule type" value="Genomic_DNA"/>
</dbReference>
<feature type="region of interest" description="Disordered" evidence="9">
    <location>
        <begin position="327"/>
        <end position="349"/>
    </location>
</feature>
<dbReference type="PANTHER" id="PTHR24421:SF10">
    <property type="entry name" value="NITRATE_NITRITE SENSOR PROTEIN NARQ"/>
    <property type="match status" value="1"/>
</dbReference>
<dbReference type="CDD" id="cd16917">
    <property type="entry name" value="HATPase_UhpB-NarQ-NarX-like"/>
    <property type="match status" value="1"/>
</dbReference>
<comment type="catalytic activity">
    <reaction evidence="1">
        <text>ATP + protein L-histidine = ADP + protein N-phospho-L-histidine.</text>
        <dbReference type="EC" id="2.7.13.3"/>
    </reaction>
</comment>
<feature type="transmembrane region" description="Helical" evidence="10">
    <location>
        <begin position="44"/>
        <end position="62"/>
    </location>
</feature>
<dbReference type="GO" id="GO:0046983">
    <property type="term" value="F:protein dimerization activity"/>
    <property type="evidence" value="ECO:0007669"/>
    <property type="project" value="InterPro"/>
</dbReference>
<dbReference type="InterPro" id="IPR011712">
    <property type="entry name" value="Sig_transdc_His_kin_sub3_dim/P"/>
</dbReference>
<dbReference type="Pfam" id="PF07730">
    <property type="entry name" value="HisKA_3"/>
    <property type="match status" value="1"/>
</dbReference>
<evidence type="ECO:0000313" key="13">
    <source>
        <dbReference type="Proteomes" id="UP000188145"/>
    </source>
</evidence>
<dbReference type="KEGG" id="tes:BW730_03835"/>
<reference evidence="13" key="1">
    <citation type="submission" date="2017-02" db="EMBL/GenBank/DDBJ databases">
        <title>Tessaracoccus aquaemaris sp. nov., isolated from the intestine of a Korean rockfish, Sebastes schlegelii, in a marine aquaculture pond.</title>
        <authorList>
            <person name="Tak E.J."/>
            <person name="Bae J.-W."/>
        </authorList>
    </citation>
    <scope>NUCLEOTIDE SEQUENCE [LARGE SCALE GENOMIC DNA]</scope>
    <source>
        <strain evidence="13">NSG39</strain>
    </source>
</reference>
<dbReference type="GO" id="GO:0000155">
    <property type="term" value="F:phosphorelay sensor kinase activity"/>
    <property type="evidence" value="ECO:0007669"/>
    <property type="project" value="InterPro"/>
</dbReference>
<evidence type="ECO:0000256" key="3">
    <source>
        <dbReference type="ARBA" id="ARBA00022553"/>
    </source>
</evidence>
<evidence type="ECO:0000256" key="8">
    <source>
        <dbReference type="ARBA" id="ARBA00023012"/>
    </source>
</evidence>
<evidence type="ECO:0000256" key="4">
    <source>
        <dbReference type="ARBA" id="ARBA00022679"/>
    </source>
</evidence>
<dbReference type="SUPFAM" id="SSF55874">
    <property type="entry name" value="ATPase domain of HSP90 chaperone/DNA topoisomerase II/histidine kinase"/>
    <property type="match status" value="1"/>
</dbReference>
<feature type="transmembrane region" description="Helical" evidence="10">
    <location>
        <begin position="12"/>
        <end position="32"/>
    </location>
</feature>
<keyword evidence="13" id="KW-1185">Reference proteome</keyword>
<evidence type="ECO:0000256" key="5">
    <source>
        <dbReference type="ARBA" id="ARBA00022741"/>
    </source>
</evidence>
<feature type="transmembrane region" description="Helical" evidence="10">
    <location>
        <begin position="110"/>
        <end position="132"/>
    </location>
</feature>
<evidence type="ECO:0000256" key="6">
    <source>
        <dbReference type="ARBA" id="ARBA00022777"/>
    </source>
</evidence>
<proteinExistence type="predicted"/>
<dbReference type="GO" id="GO:0016020">
    <property type="term" value="C:membrane"/>
    <property type="evidence" value="ECO:0007669"/>
    <property type="project" value="InterPro"/>
</dbReference>
<protein>
    <recommendedName>
        <fullName evidence="2">histidine kinase</fullName>
        <ecNumber evidence="2">2.7.13.3</ecNumber>
    </recommendedName>
</protein>
<dbReference type="InterPro" id="IPR050482">
    <property type="entry name" value="Sensor_HK_TwoCompSys"/>
</dbReference>
<keyword evidence="10" id="KW-1133">Transmembrane helix</keyword>
<name>A0A1Q2CKZ6_9ACTN</name>
<keyword evidence="7" id="KW-0067">ATP-binding</keyword>
<dbReference type="InterPro" id="IPR036890">
    <property type="entry name" value="HATPase_C_sf"/>
</dbReference>
<sequence length="387" mass="41801">MFDVPAPTRSQAITDAVVGGAVGALGCLAVWALSETRWWYPSDWTLRGYLWAVVALGVVLALRRASPGVAALLAFGPYAYLIPDFEPTLVHHLPVALGAYAVVRTGALRWYVALGAAILATLLLFTYAMSFMPDPSELAQLLAVTCFAVALGQTMCRLEVTRAQLEQRNAELVALQGAEAERAVTAERNRISRDLHDIVAHHVTAIVVRAQAALHVSRSRPEKAPEALEWIVSEGKDSLAAMRSMVSVLRADQEATEDLGTSLERVAQRLRSGGLAIRLEVPQPSPEATPAVRQAALRIAQEALTNVALHSGAREASVEVTQPDGALRLTITDPGPRLPGERREGNGLRHMQERADGVRARLSCGPHGPGWRVLAEFPAKFPERRAP</sequence>
<feature type="compositionally biased region" description="Basic and acidic residues" evidence="9">
    <location>
        <begin position="339"/>
        <end position="349"/>
    </location>
</feature>
<organism evidence="12 13">
    <name type="scientific">Tessaracoccus aquimaris</name>
    <dbReference type="NCBI Taxonomy" id="1332264"/>
    <lineage>
        <taxon>Bacteria</taxon>
        <taxon>Bacillati</taxon>
        <taxon>Actinomycetota</taxon>
        <taxon>Actinomycetes</taxon>
        <taxon>Propionibacteriales</taxon>
        <taxon>Propionibacteriaceae</taxon>
        <taxon>Tessaracoccus</taxon>
    </lineage>
</organism>
<evidence type="ECO:0000256" key="9">
    <source>
        <dbReference type="SAM" id="MobiDB-lite"/>
    </source>
</evidence>